<organism evidence="3 4">
    <name type="scientific">Leptolyngbya foveolarum</name>
    <dbReference type="NCBI Taxonomy" id="47253"/>
    <lineage>
        <taxon>Bacteria</taxon>
        <taxon>Bacillati</taxon>
        <taxon>Cyanobacteriota</taxon>
        <taxon>Cyanophyceae</taxon>
        <taxon>Leptolyngbyales</taxon>
        <taxon>Leptolyngbyaceae</taxon>
        <taxon>Leptolyngbya group</taxon>
        <taxon>Leptolyngbya</taxon>
    </lineage>
</organism>
<evidence type="ECO:0000256" key="2">
    <source>
        <dbReference type="SAM" id="SignalP"/>
    </source>
</evidence>
<reference evidence="4" key="1">
    <citation type="submission" date="2018-04" db="EMBL/GenBank/DDBJ databases">
        <authorList>
            <person name="Cornet L."/>
        </authorList>
    </citation>
    <scope>NUCLEOTIDE SEQUENCE [LARGE SCALE GENOMIC DNA]</scope>
</reference>
<evidence type="ECO:0000256" key="1">
    <source>
        <dbReference type="SAM" id="MobiDB-lite"/>
    </source>
</evidence>
<proteinExistence type="predicted"/>
<feature type="region of interest" description="Disordered" evidence="1">
    <location>
        <begin position="35"/>
        <end position="59"/>
    </location>
</feature>
<dbReference type="EMBL" id="QBMC01000163">
    <property type="protein sequence ID" value="PZO11996.1"/>
    <property type="molecule type" value="Genomic_DNA"/>
</dbReference>
<feature type="signal peptide" evidence="2">
    <location>
        <begin position="1"/>
        <end position="24"/>
    </location>
</feature>
<evidence type="ECO:0000313" key="4">
    <source>
        <dbReference type="Proteomes" id="UP000249354"/>
    </source>
</evidence>
<name>A0A2W4TS52_9CYAN</name>
<feature type="compositionally biased region" description="Polar residues" evidence="1">
    <location>
        <begin position="35"/>
        <end position="49"/>
    </location>
</feature>
<sequence>MKRFMLSLALLSMGAIAFAPAASAASTVRNRQVSSVSQLPEGSTLTDLVQHNRDARGKK</sequence>
<accession>A0A2W4TS52</accession>
<keyword evidence="2" id="KW-0732">Signal</keyword>
<feature type="compositionally biased region" description="Basic and acidic residues" evidence="1">
    <location>
        <begin position="50"/>
        <end position="59"/>
    </location>
</feature>
<feature type="chain" id="PRO_5016017450" evidence="2">
    <location>
        <begin position="25"/>
        <end position="59"/>
    </location>
</feature>
<gene>
    <name evidence="3" type="ORF">DCF25_18410</name>
</gene>
<comment type="caution">
    <text evidence="3">The sequence shown here is derived from an EMBL/GenBank/DDBJ whole genome shotgun (WGS) entry which is preliminary data.</text>
</comment>
<evidence type="ECO:0000313" key="3">
    <source>
        <dbReference type="EMBL" id="PZO11996.1"/>
    </source>
</evidence>
<dbReference type="Proteomes" id="UP000249354">
    <property type="component" value="Unassembled WGS sequence"/>
</dbReference>
<dbReference type="AlphaFoldDB" id="A0A2W4TS52"/>
<protein>
    <submittedName>
        <fullName evidence="3">Uncharacterized protein</fullName>
    </submittedName>
</protein>
<reference evidence="3 4" key="2">
    <citation type="submission" date="2018-06" db="EMBL/GenBank/DDBJ databases">
        <title>Metagenomic assembly of (sub)arctic Cyanobacteria and their associated microbiome from non-axenic cultures.</title>
        <authorList>
            <person name="Baurain D."/>
        </authorList>
    </citation>
    <scope>NUCLEOTIDE SEQUENCE [LARGE SCALE GENOMIC DNA]</scope>
    <source>
        <strain evidence="3">ULC129bin1</strain>
    </source>
</reference>